<dbReference type="Proteomes" id="UP001589707">
    <property type="component" value="Unassembled WGS sequence"/>
</dbReference>
<evidence type="ECO:0000313" key="4">
    <source>
        <dbReference type="EMBL" id="MFB9775067.1"/>
    </source>
</evidence>
<keyword evidence="2" id="KW-0808">Transferase</keyword>
<dbReference type="SUPFAM" id="SSF55831">
    <property type="entry name" value="Thymidylate synthase/dCMP hydroxymethylase"/>
    <property type="match status" value="1"/>
</dbReference>
<name>A0ABV5WZX6_9MICO</name>
<dbReference type="PANTHER" id="PTHR11548">
    <property type="entry name" value="THYMIDYLATE SYNTHASE 1"/>
    <property type="match status" value="1"/>
</dbReference>
<gene>
    <name evidence="4" type="ORF">ACFFN1_01310</name>
</gene>
<sequence length="336" mass="38399">MKHEYPDLNALYLDTLRHLCTSFEHRNSPRGQDERENIGFSVRLTSPARRYCLVRQRRQNIIFNYAEALWYLSGKNDLDFIRNYAPSMERYSPDGVSLPGTGYGAKLLKDVGGEDAIERVVNILREDDPASKRAVLQVFDDSEDIYRRNIDVSCTLALQLLLRGEHLHMVAFMRANDAYMGLLNDTFSFTFLQEFLASMLGVTPGVYVHQVGSLHIYEKDLTRVEELLEHSGQVIDAPRALPQLPPGATMAQVREVLTLEQSIRADQLPADALTALTLPHAWVEILRLFWIHRQLQSGRPIDVSVLDDLHPLHRDLLTNRWPAIESDHTHVTAVHR</sequence>
<dbReference type="EMBL" id="JBHMAU010000017">
    <property type="protein sequence ID" value="MFB9775067.1"/>
    <property type="molecule type" value="Genomic_DNA"/>
</dbReference>
<reference evidence="4 5" key="1">
    <citation type="submission" date="2024-09" db="EMBL/GenBank/DDBJ databases">
        <authorList>
            <person name="Sun Q."/>
            <person name="Mori K."/>
        </authorList>
    </citation>
    <scope>NUCLEOTIDE SEQUENCE [LARGE SCALE GENOMIC DNA]</scope>
    <source>
        <strain evidence="4 5">JCM 11683</strain>
    </source>
</reference>
<dbReference type="Gene3D" id="3.30.572.10">
    <property type="entry name" value="Thymidylate synthase/dCMP hydroxymethylase domain"/>
    <property type="match status" value="1"/>
</dbReference>
<dbReference type="InterPro" id="IPR036926">
    <property type="entry name" value="Thymidate_synth/dCMP_Mease_sf"/>
</dbReference>
<evidence type="ECO:0000256" key="1">
    <source>
        <dbReference type="ARBA" id="ARBA00022603"/>
    </source>
</evidence>
<dbReference type="PANTHER" id="PTHR11548:SF9">
    <property type="entry name" value="THYMIDYLATE SYNTHASE"/>
    <property type="match status" value="1"/>
</dbReference>
<evidence type="ECO:0000259" key="3">
    <source>
        <dbReference type="Pfam" id="PF00303"/>
    </source>
</evidence>
<evidence type="ECO:0000256" key="2">
    <source>
        <dbReference type="ARBA" id="ARBA00022679"/>
    </source>
</evidence>
<protein>
    <submittedName>
        <fullName evidence="4">Thymidylate synthase</fullName>
    </submittedName>
</protein>
<dbReference type="RefSeq" id="WP_376837871.1">
    <property type="nucleotide sequence ID" value="NZ_JBHMAU010000017.1"/>
</dbReference>
<keyword evidence="5" id="KW-1185">Reference proteome</keyword>
<feature type="domain" description="Thymidylate synthase/dCMP hydroxymethylase" evidence="3">
    <location>
        <begin position="12"/>
        <end position="231"/>
    </location>
</feature>
<dbReference type="InterPro" id="IPR023451">
    <property type="entry name" value="Thymidate_synth/dCMP_Mease_dom"/>
</dbReference>
<dbReference type="Pfam" id="PF00303">
    <property type="entry name" value="Thymidylat_synt"/>
    <property type="match status" value="1"/>
</dbReference>
<keyword evidence="1" id="KW-0489">Methyltransferase</keyword>
<proteinExistence type="predicted"/>
<accession>A0ABV5WZX6</accession>
<evidence type="ECO:0000313" key="5">
    <source>
        <dbReference type="Proteomes" id="UP001589707"/>
    </source>
</evidence>
<dbReference type="InterPro" id="IPR045097">
    <property type="entry name" value="Thymidate_synth/dCMP_Mease"/>
</dbReference>
<comment type="caution">
    <text evidence="4">The sequence shown here is derived from an EMBL/GenBank/DDBJ whole genome shotgun (WGS) entry which is preliminary data.</text>
</comment>
<organism evidence="4 5">
    <name type="scientific">Brevibacterium otitidis</name>
    <dbReference type="NCBI Taxonomy" id="53364"/>
    <lineage>
        <taxon>Bacteria</taxon>
        <taxon>Bacillati</taxon>
        <taxon>Actinomycetota</taxon>
        <taxon>Actinomycetes</taxon>
        <taxon>Micrococcales</taxon>
        <taxon>Brevibacteriaceae</taxon>
        <taxon>Brevibacterium</taxon>
    </lineage>
</organism>